<evidence type="ECO:0000313" key="1">
    <source>
        <dbReference type="EMBL" id="THE39103.1"/>
    </source>
</evidence>
<dbReference type="Proteomes" id="UP000306790">
    <property type="component" value="Unassembled WGS sequence"/>
</dbReference>
<reference evidence="1 2" key="1">
    <citation type="submission" date="2018-05" db="EMBL/GenBank/DDBJ databases">
        <title>Isolation and genomic analyses of lactose-positive bacteria from faecal samples of preterm neonates.</title>
        <authorList>
            <person name="Chen Y."/>
            <person name="Brook T.C."/>
            <person name="O'Neill I."/>
            <person name="Soe C.Z."/>
            <person name="Hall L.J."/>
            <person name="Hoyles L."/>
        </authorList>
    </citation>
    <scope>NUCLEOTIDE SEQUENCE [LARGE SCALE GENOMIC DNA]</scope>
    <source>
        <strain evidence="1 2">P080C CL</strain>
    </source>
</reference>
<comment type="caution">
    <text evidence="1">The sequence shown here is derived from an EMBL/GenBank/DDBJ whole genome shotgun (WGS) entry which is preliminary data.</text>
</comment>
<organism evidence="1 2">
    <name type="scientific">Citrobacter murliniae</name>
    <dbReference type="NCBI Taxonomy" id="67829"/>
    <lineage>
        <taxon>Bacteria</taxon>
        <taxon>Pseudomonadati</taxon>
        <taxon>Pseudomonadota</taxon>
        <taxon>Gammaproteobacteria</taxon>
        <taxon>Enterobacterales</taxon>
        <taxon>Enterobacteriaceae</taxon>
        <taxon>Citrobacter</taxon>
        <taxon>Citrobacter freundii complex</taxon>
    </lineage>
</organism>
<dbReference type="EMBL" id="QFVP01000005">
    <property type="protein sequence ID" value="THE39103.1"/>
    <property type="molecule type" value="Genomic_DNA"/>
</dbReference>
<accession>A0ABY2PVL7</accession>
<dbReference type="RefSeq" id="WP_136345368.1">
    <property type="nucleotide sequence ID" value="NZ_QFVP01000005.1"/>
</dbReference>
<protein>
    <recommendedName>
        <fullName evidence="3">Secretoglobin family protein</fullName>
    </recommendedName>
</protein>
<proteinExistence type="predicted"/>
<sequence>MKETIARYDHLLNTYQRWLVDLTNIAVRNGMCHPDIQSSHLLTLSTLHFPETGAVAAVVPQCLYRIIYGKARPEPLTIQNDLQISLETENELLFTHAGMEGVLLSECVRLKQSRIANKLISLSARFKAREIRHKLIWLCWYDLMLGASMTDWLENLKRMNHVEICFWLGQRQEKNAVLTKLMDEYVVFTRY</sequence>
<name>A0ABY2PVL7_9ENTR</name>
<evidence type="ECO:0000313" key="2">
    <source>
        <dbReference type="Proteomes" id="UP000306790"/>
    </source>
</evidence>
<gene>
    <name evidence="1" type="ORF">DJ535_10295</name>
</gene>
<evidence type="ECO:0008006" key="3">
    <source>
        <dbReference type="Google" id="ProtNLM"/>
    </source>
</evidence>
<keyword evidence="2" id="KW-1185">Reference proteome</keyword>